<keyword evidence="3" id="KW-0964">Secreted</keyword>
<dbReference type="EnsemblMetazoa" id="XM_022809105">
    <property type="protein sequence ID" value="XP_022664840"/>
    <property type="gene ID" value="LOC111251946"/>
</dbReference>
<dbReference type="Pfam" id="PF00207">
    <property type="entry name" value="A2M"/>
    <property type="match status" value="1"/>
</dbReference>
<dbReference type="InParanoid" id="A0A7M7KFE8"/>
<evidence type="ECO:0000259" key="9">
    <source>
        <dbReference type="SMART" id="SM01360"/>
    </source>
</evidence>
<dbReference type="Gene3D" id="2.20.130.20">
    <property type="match status" value="1"/>
</dbReference>
<dbReference type="InterPro" id="IPR050473">
    <property type="entry name" value="A2M/Complement_sys"/>
</dbReference>
<dbReference type="InterPro" id="IPR019742">
    <property type="entry name" value="MacrogloblnA2_CS"/>
</dbReference>
<keyword evidence="6" id="KW-1015">Disulfide bond</keyword>
<dbReference type="Pfam" id="PF07703">
    <property type="entry name" value="A2M_BRD"/>
    <property type="match status" value="1"/>
</dbReference>
<evidence type="ECO:0000313" key="12">
    <source>
        <dbReference type="Proteomes" id="UP000594260"/>
    </source>
</evidence>
<dbReference type="SMART" id="SM01360">
    <property type="entry name" value="A2M"/>
    <property type="match status" value="1"/>
</dbReference>
<dbReference type="SMART" id="SM01361">
    <property type="entry name" value="A2M_recep"/>
    <property type="match status" value="1"/>
</dbReference>
<dbReference type="Gene3D" id="2.60.40.1940">
    <property type="match status" value="1"/>
</dbReference>
<comment type="similarity">
    <text evidence="2">Belongs to the protease inhibitor I39 (alpha-2-macroglobulin) family.</text>
</comment>
<dbReference type="RefSeq" id="XP_022664843.1">
    <property type="nucleotide sequence ID" value="XM_022809108.1"/>
</dbReference>
<keyword evidence="12" id="KW-1185">Reference proteome</keyword>
<dbReference type="InterPro" id="IPR047565">
    <property type="entry name" value="Alpha-macroglob_thiol-ester_cl"/>
</dbReference>
<name>A0A7M7KFE8_VARDE</name>
<dbReference type="RefSeq" id="XP_022664840.1">
    <property type="nucleotide sequence ID" value="XM_022809105.1"/>
</dbReference>
<dbReference type="Pfam" id="PF01835">
    <property type="entry name" value="MG2"/>
    <property type="match status" value="1"/>
</dbReference>
<dbReference type="InterPro" id="IPR013783">
    <property type="entry name" value="Ig-like_fold"/>
</dbReference>
<dbReference type="SUPFAM" id="SSF49410">
    <property type="entry name" value="Alpha-macroglobulin receptor domain"/>
    <property type="match status" value="1"/>
</dbReference>
<evidence type="ECO:0000256" key="3">
    <source>
        <dbReference type="ARBA" id="ARBA00022525"/>
    </source>
</evidence>
<dbReference type="SMART" id="SM01419">
    <property type="entry name" value="Thiol-ester_cl"/>
    <property type="match status" value="1"/>
</dbReference>
<keyword evidence="4" id="KW-0646">Protease inhibitor</keyword>
<dbReference type="GeneID" id="111251946"/>
<dbReference type="Gene3D" id="2.60.40.10">
    <property type="entry name" value="Immunoglobulins"/>
    <property type="match status" value="2"/>
</dbReference>
<dbReference type="Pfam" id="PF07678">
    <property type="entry name" value="TED_complement"/>
    <property type="match status" value="1"/>
</dbReference>
<evidence type="ECO:0000313" key="11">
    <source>
        <dbReference type="EnsemblMetazoa" id="XP_022664841"/>
    </source>
</evidence>
<dbReference type="GO" id="GO:0005615">
    <property type="term" value="C:extracellular space"/>
    <property type="evidence" value="ECO:0007669"/>
    <property type="project" value="InterPro"/>
</dbReference>
<keyword evidence="5" id="KW-0722">Serine protease inhibitor</keyword>
<evidence type="ECO:0000256" key="6">
    <source>
        <dbReference type="ARBA" id="ARBA00023157"/>
    </source>
</evidence>
<dbReference type="SMART" id="SM01359">
    <property type="entry name" value="A2M_N_2"/>
    <property type="match status" value="1"/>
</dbReference>
<evidence type="ECO:0000259" key="8">
    <source>
        <dbReference type="SMART" id="SM01359"/>
    </source>
</evidence>
<dbReference type="Proteomes" id="UP000594260">
    <property type="component" value="Unplaced"/>
</dbReference>
<feature type="domain" description="Alpha-macroglobulin receptor-binding" evidence="10">
    <location>
        <begin position="1493"/>
        <end position="1580"/>
    </location>
</feature>
<dbReference type="EnsemblMetazoa" id="XM_022809108">
    <property type="protein sequence ID" value="XP_022664843"/>
    <property type="gene ID" value="LOC111251946"/>
</dbReference>
<dbReference type="SUPFAM" id="SSF81296">
    <property type="entry name" value="E set domains"/>
    <property type="match status" value="1"/>
</dbReference>
<dbReference type="SUPFAM" id="SSF48239">
    <property type="entry name" value="Terpenoid cyclases/Protein prenyltransferases"/>
    <property type="match status" value="1"/>
</dbReference>
<dbReference type="Pfam" id="PF17791">
    <property type="entry name" value="MG3"/>
    <property type="match status" value="1"/>
</dbReference>
<dbReference type="Gene3D" id="2.60.40.690">
    <property type="entry name" value="Alpha-macroglobulin, receptor-binding domain"/>
    <property type="match status" value="1"/>
</dbReference>
<dbReference type="InterPro" id="IPR041555">
    <property type="entry name" value="MG3"/>
</dbReference>
<feature type="chain" id="PRO_5036207281" evidence="7">
    <location>
        <begin position="27"/>
        <end position="1592"/>
    </location>
</feature>
<dbReference type="Gene3D" id="2.60.40.1930">
    <property type="match status" value="2"/>
</dbReference>
<protein>
    <submittedName>
        <fullName evidence="11">Uncharacterized protein</fullName>
    </submittedName>
</protein>
<dbReference type="GO" id="GO:0004867">
    <property type="term" value="F:serine-type endopeptidase inhibitor activity"/>
    <property type="evidence" value="ECO:0007669"/>
    <property type="project" value="UniProtKB-KW"/>
</dbReference>
<dbReference type="PROSITE" id="PS00477">
    <property type="entry name" value="ALPHA_2_MACROGLOBULIN"/>
    <property type="match status" value="1"/>
</dbReference>
<dbReference type="InterPro" id="IPR036595">
    <property type="entry name" value="A-macroglobulin_rcpt-bd_sf"/>
</dbReference>
<dbReference type="InterPro" id="IPR002890">
    <property type="entry name" value="MG2"/>
</dbReference>
<dbReference type="Pfam" id="PF07677">
    <property type="entry name" value="A2M_recep"/>
    <property type="match status" value="1"/>
</dbReference>
<comment type="subcellular location">
    <subcellularLocation>
        <location evidence="1">Secreted</location>
    </subcellularLocation>
</comment>
<dbReference type="InterPro" id="IPR014756">
    <property type="entry name" value="Ig_E-set"/>
</dbReference>
<dbReference type="EnsemblMetazoa" id="XM_022809106">
    <property type="protein sequence ID" value="XP_022664841"/>
    <property type="gene ID" value="LOC111251946"/>
</dbReference>
<evidence type="ECO:0000256" key="1">
    <source>
        <dbReference type="ARBA" id="ARBA00004613"/>
    </source>
</evidence>
<dbReference type="Pfam" id="PF17789">
    <property type="entry name" value="MG4"/>
    <property type="match status" value="1"/>
</dbReference>
<feature type="domain" description="Alpha-2-macroglobulin" evidence="9">
    <location>
        <begin position="875"/>
        <end position="965"/>
    </location>
</feature>
<evidence type="ECO:0000259" key="10">
    <source>
        <dbReference type="SMART" id="SM01361"/>
    </source>
</evidence>
<proteinExistence type="inferred from homology"/>
<evidence type="ECO:0000256" key="2">
    <source>
        <dbReference type="ARBA" id="ARBA00010952"/>
    </source>
</evidence>
<dbReference type="OMA" id="HIDFYYL"/>
<dbReference type="InterPro" id="IPR040839">
    <property type="entry name" value="MG4"/>
</dbReference>
<dbReference type="InterPro" id="IPR008930">
    <property type="entry name" value="Terpenoid_cyclase/PrenylTrfase"/>
</dbReference>
<dbReference type="PANTHER" id="PTHR11412:SF171">
    <property type="entry name" value="PREGNANCY ZONE PROTEIN-LIKE PROTEIN"/>
    <property type="match status" value="1"/>
</dbReference>
<dbReference type="InterPro" id="IPR001599">
    <property type="entry name" value="Macroglobln_a2"/>
</dbReference>
<dbReference type="Gene3D" id="1.50.10.20">
    <property type="match status" value="1"/>
</dbReference>
<evidence type="ECO:0000256" key="4">
    <source>
        <dbReference type="ARBA" id="ARBA00022690"/>
    </source>
</evidence>
<dbReference type="InterPro" id="IPR011626">
    <property type="entry name" value="Alpha-macroglobulin_TED"/>
</dbReference>
<dbReference type="InterPro" id="IPR011625">
    <property type="entry name" value="A2M_N_BRD"/>
</dbReference>
<dbReference type="OrthoDB" id="9998011at2759"/>
<dbReference type="RefSeq" id="XP_022664841.1">
    <property type="nucleotide sequence ID" value="XM_022809106.1"/>
</dbReference>
<evidence type="ECO:0000256" key="7">
    <source>
        <dbReference type="SAM" id="SignalP"/>
    </source>
</evidence>
<feature type="domain" description="Alpha-2-macroglobulin bait region" evidence="8">
    <location>
        <begin position="511"/>
        <end position="683"/>
    </location>
</feature>
<keyword evidence="7" id="KW-0732">Signal</keyword>
<dbReference type="Gene3D" id="2.60.120.1540">
    <property type="match status" value="1"/>
</dbReference>
<feature type="signal peptide" evidence="7">
    <location>
        <begin position="1"/>
        <end position="26"/>
    </location>
</feature>
<organism evidence="11 12">
    <name type="scientific">Varroa destructor</name>
    <name type="common">Honeybee mite</name>
    <dbReference type="NCBI Taxonomy" id="109461"/>
    <lineage>
        <taxon>Eukaryota</taxon>
        <taxon>Metazoa</taxon>
        <taxon>Ecdysozoa</taxon>
        <taxon>Arthropoda</taxon>
        <taxon>Chelicerata</taxon>
        <taxon>Arachnida</taxon>
        <taxon>Acari</taxon>
        <taxon>Parasitiformes</taxon>
        <taxon>Mesostigmata</taxon>
        <taxon>Gamasina</taxon>
        <taxon>Dermanyssoidea</taxon>
        <taxon>Varroidae</taxon>
        <taxon>Varroa</taxon>
    </lineage>
</organism>
<sequence>MDMHGGPPALLRGGLLLSVAVALTLAQCNGCVSFICLLPKVMYEGDKNMFILDVENQDQDGNVTIKVVDQDNSSVVHYTKDYELKKADGHLFQLDVSDIKIARTEKTHYVKTYRVMLDAKFGETKVSRNTTIRIHPPDLLLLVQTDKKIYKPGQRVYIRAMPLDYNLRPRKDGNVTVSVADPLNNVVAIWKDVPLMNMVVQFDFQITDEPPIGTWYINVKYDGTRSSLQADTRASATNEPPEDQFVYNSESELVTSTFVVSEYTLPKFEVRIIPPPFVLMDASSVSFKICANYTFGKPVIGKLKVNTTLTRYHWEIQPVPINFVQGKINGCYDLTIDTSTLNLTNSIYEFRKIQVLANVFEDKTQEQRNSTSTISRTNQPLKLTFQPNTNGKYFRPFMNTYGQLKVTNPDDTPAPNEPVELCLTAKSEVYEFHHQRTDNRLMCKNYTSDTQGMINFVLPPHRPSVVSFGIEAVALNYPTKKYPGNDYSILINQPRASTFYRAFFSTSERYLQFEPIAAESQPCDAPVNLSAYYTFEDGDENIQFKYVVLARARNIVSKTITVQKPQELTAKLNETELLTEDYPQIWSDVAKTNDKQIGRIDFEVDPESSQLPQLTVLLYYIHNGTEVIADSIKVIRDVCPSNKVELSFSETVIQPGGFVNLMLSASPKSQCGYEVVDRSVKLLSGNEPNPFYKYRNALPNREISQWEYPQADNYRHCIQNGGQSDYVDVESVMLNPGWTLIEYNIKLSIRPCRSTRDGTPVPELNQLTRALTIAQSAGGAASGPRTFSSRLGLSRQPPLRPALPLGAYIIAGYPSGRGGAMPSLYQSQELDIAGVRPRSFSLSTPSASRIGNDFGVDSATASQSVVDIRNYFPELWLFQLNAIDNTGKLAKNLTAPHQVTTWNADAMCIHLADGLGVAETKEVKTYQAFFTEVKLPYSVKRGEKLPIIISTFNYLPHCMPVSIDIDPLPGLEVDDKTSLSKEACICPDSSPFHYELRVKVTDQALIGDLNVTVTTINSENMSVCEGKQALSVASRDKITRPLKIIPEGFMQEVSESRMLCPEKEKSVETTFKLEVPDNAVKGSARSLFSVSGDMMGQAASNLDHLIILPTGCGEQNMAKLMSNLAVNDYLRASKQLEPKLENKILHNLKTGYQNQLKYRGRDGSYSVWGGHWGQASTFLTAMVYGGLRDAKQYIFIDDAGQETTLKYLIDTQNTTTGCFNRIGSIYSWALRRSESSDDTRGSYTAYVMAVLRDAITDKRRIMKGLLCIQAQKNMDAYALALSAYAAALYEDNELATKYLSDLKAFENTKFPNQKFYARDDTCSSNAVETAAYSVLAQLELHKDSPDAALQEVQPIVRWLMKKQNRNGGFTSSQDTVIGLKAMSKFAALTYGKQAGIHFDLIAKGVDFDEKYKITKDNAIVWDTRLIKTVPNDLAVEGTGLGCVVVTSQIRYNLPKIPSEAGFDFNITVAPGSTVEHTSLELCISYEGVGGQPSSMAIVQLELLSGYNADKSSLQALINSGKARLFDIENGHVIIYFQEFTSTPSCSIIQLERVFDVENLKPATAKVYDYYDTDKQKSIEYTRGDLQSDLDNI</sequence>
<reference evidence="11" key="1">
    <citation type="submission" date="2021-01" db="UniProtKB">
        <authorList>
            <consortium name="EnsemblMetazoa"/>
        </authorList>
    </citation>
    <scope>IDENTIFICATION</scope>
</reference>
<dbReference type="InterPro" id="IPR009048">
    <property type="entry name" value="A-macroglobulin_rcpt-bd"/>
</dbReference>
<evidence type="ECO:0000256" key="5">
    <source>
        <dbReference type="ARBA" id="ARBA00022900"/>
    </source>
</evidence>
<dbReference type="KEGG" id="vde:111251946"/>
<dbReference type="PANTHER" id="PTHR11412">
    <property type="entry name" value="MACROGLOBULIN / COMPLEMENT"/>
    <property type="match status" value="1"/>
</dbReference>
<accession>A0A7M7KFE8</accession>